<reference evidence="1 2" key="1">
    <citation type="submission" date="2023-10" db="EMBL/GenBank/DDBJ databases">
        <authorList>
            <person name="Maclean D."/>
            <person name="Macfadyen A."/>
        </authorList>
    </citation>
    <scope>NUCLEOTIDE SEQUENCE [LARGE SCALE GENOMIC DNA]</scope>
</reference>
<name>A0AAV1HWZ3_9CHLO</name>
<comment type="caution">
    <text evidence="1">The sequence shown here is derived from an EMBL/GenBank/DDBJ whole genome shotgun (WGS) entry which is preliminary data.</text>
</comment>
<protein>
    <submittedName>
        <fullName evidence="1">Uncharacterized protein</fullName>
    </submittedName>
</protein>
<proteinExistence type="predicted"/>
<dbReference type="AlphaFoldDB" id="A0AAV1HWZ3"/>
<gene>
    <name evidence="1" type="ORF">CVIRNUC_001712</name>
</gene>
<dbReference type="EMBL" id="CAUYUE010000002">
    <property type="protein sequence ID" value="CAK0746703.1"/>
    <property type="molecule type" value="Genomic_DNA"/>
</dbReference>
<evidence type="ECO:0000313" key="2">
    <source>
        <dbReference type="Proteomes" id="UP001314263"/>
    </source>
</evidence>
<sequence>MLVVTAHQLDCTALYTEWAHGDCTTDLQWGPYEHCCTLSESAFADRTAASLELVGDTPIYEAAERYPVDALRVFIRKVHRTYTDESVDFPERLRMFKLNAESVRELNAQRKEEGAQLLGINLLADNVVISEMARGGQLVEPYPHPVHSD</sequence>
<accession>A0AAV1HWZ3</accession>
<dbReference type="Proteomes" id="UP001314263">
    <property type="component" value="Unassembled WGS sequence"/>
</dbReference>
<keyword evidence="2" id="KW-1185">Reference proteome</keyword>
<evidence type="ECO:0000313" key="1">
    <source>
        <dbReference type="EMBL" id="CAK0746703.1"/>
    </source>
</evidence>
<organism evidence="1 2">
    <name type="scientific">Coccomyxa viridis</name>
    <dbReference type="NCBI Taxonomy" id="1274662"/>
    <lineage>
        <taxon>Eukaryota</taxon>
        <taxon>Viridiplantae</taxon>
        <taxon>Chlorophyta</taxon>
        <taxon>core chlorophytes</taxon>
        <taxon>Trebouxiophyceae</taxon>
        <taxon>Trebouxiophyceae incertae sedis</taxon>
        <taxon>Coccomyxaceae</taxon>
        <taxon>Coccomyxa</taxon>
    </lineage>
</organism>